<organism evidence="1 2">
    <name type="scientific">Halopseudomonas formosensis</name>
    <dbReference type="NCBI Taxonomy" id="1002526"/>
    <lineage>
        <taxon>Bacteria</taxon>
        <taxon>Pseudomonadati</taxon>
        <taxon>Pseudomonadota</taxon>
        <taxon>Gammaproteobacteria</taxon>
        <taxon>Pseudomonadales</taxon>
        <taxon>Pseudomonadaceae</taxon>
        <taxon>Halopseudomonas</taxon>
    </lineage>
</organism>
<name>A0A1I6BL46_9GAMM</name>
<dbReference type="EMBL" id="FOYD01000004">
    <property type="protein sequence ID" value="SFQ81663.1"/>
    <property type="molecule type" value="Genomic_DNA"/>
</dbReference>
<gene>
    <name evidence="1" type="ORF">SAMN05216578_104263</name>
</gene>
<reference evidence="1 2" key="1">
    <citation type="submission" date="2016-10" db="EMBL/GenBank/DDBJ databases">
        <authorList>
            <person name="de Groot N.N."/>
        </authorList>
    </citation>
    <scope>NUCLEOTIDE SEQUENCE [LARGE SCALE GENOMIC DNA]</scope>
    <source>
        <strain evidence="1 2">JCM 18415</strain>
    </source>
</reference>
<evidence type="ECO:0000313" key="2">
    <source>
        <dbReference type="Proteomes" id="UP000242815"/>
    </source>
</evidence>
<dbReference type="Proteomes" id="UP000242815">
    <property type="component" value="Unassembled WGS sequence"/>
</dbReference>
<dbReference type="RefSeq" id="WP_090538665.1">
    <property type="nucleotide sequence ID" value="NZ_FOYD01000004.1"/>
</dbReference>
<accession>A0A1I6BL46</accession>
<dbReference type="OrthoDB" id="6889884at2"/>
<evidence type="ECO:0000313" key="1">
    <source>
        <dbReference type="EMBL" id="SFQ81663.1"/>
    </source>
</evidence>
<sequence>MLPTAEEAAQALRDIDLISHRAAGFQDYRAESGQLILWGLFYLVGFTLTFCFPAQALALWGVLLVGAVAIGIRLAMNSGAGGGIALRYLGLITTMVAFVVAVHVVFWPVSGEQSAMIAPVFVSALYILRGIQLRPRYTVIGLVLGTLCLGGYLFLLPVFWPWMAMACGGTLILAGLWLRSH</sequence>
<dbReference type="STRING" id="1002526.SAMN05216578_104263"/>
<protein>
    <submittedName>
        <fullName evidence="1">Uncharacterized protein</fullName>
    </submittedName>
</protein>
<proteinExistence type="predicted"/>
<dbReference type="AlphaFoldDB" id="A0A1I6BL46"/>